<sequence>MTWVSYFAVYFLIWWVTLFAILPFSLRTQDEDGDVTLGTTASAPRGSHVRRAALRTTIVSLLIFGALWVLTVQLGYSFDDIPRIAPIID</sequence>
<dbReference type="EMBL" id="RWKW01000070">
    <property type="protein sequence ID" value="RST84981.1"/>
    <property type="molecule type" value="Genomic_DNA"/>
</dbReference>
<dbReference type="InterPro" id="IPR009935">
    <property type="entry name" value="DUF1467"/>
</dbReference>
<gene>
    <name evidence="2" type="ORF">EJC49_18035</name>
</gene>
<accession>A0A429YU51</accession>
<feature type="transmembrane region" description="Helical" evidence="1">
    <location>
        <begin position="52"/>
        <end position="70"/>
    </location>
</feature>
<protein>
    <submittedName>
        <fullName evidence="2">DUF1467 family protein</fullName>
    </submittedName>
</protein>
<name>A0A429YU51_9HYPH</name>
<proteinExistence type="predicted"/>
<dbReference type="RefSeq" id="WP_126701329.1">
    <property type="nucleotide sequence ID" value="NZ_RWKW01000070.1"/>
</dbReference>
<evidence type="ECO:0000313" key="3">
    <source>
        <dbReference type="Proteomes" id="UP000278398"/>
    </source>
</evidence>
<keyword evidence="1" id="KW-1133">Transmembrane helix</keyword>
<dbReference type="Proteomes" id="UP000278398">
    <property type="component" value="Unassembled WGS sequence"/>
</dbReference>
<dbReference type="Pfam" id="PF07330">
    <property type="entry name" value="DUF1467"/>
    <property type="match status" value="1"/>
</dbReference>
<comment type="caution">
    <text evidence="2">The sequence shown here is derived from an EMBL/GenBank/DDBJ whole genome shotgun (WGS) entry which is preliminary data.</text>
</comment>
<organism evidence="2 3">
    <name type="scientific">Aquibium carbonis</name>
    <dbReference type="NCBI Taxonomy" id="2495581"/>
    <lineage>
        <taxon>Bacteria</taxon>
        <taxon>Pseudomonadati</taxon>
        <taxon>Pseudomonadota</taxon>
        <taxon>Alphaproteobacteria</taxon>
        <taxon>Hyphomicrobiales</taxon>
        <taxon>Phyllobacteriaceae</taxon>
        <taxon>Aquibium</taxon>
    </lineage>
</organism>
<dbReference type="AlphaFoldDB" id="A0A429YU51"/>
<keyword evidence="3" id="KW-1185">Reference proteome</keyword>
<keyword evidence="1" id="KW-0812">Transmembrane</keyword>
<evidence type="ECO:0000313" key="2">
    <source>
        <dbReference type="EMBL" id="RST84981.1"/>
    </source>
</evidence>
<feature type="transmembrane region" description="Helical" evidence="1">
    <location>
        <begin position="6"/>
        <end position="26"/>
    </location>
</feature>
<reference evidence="2 3" key="1">
    <citation type="submission" date="2018-12" db="EMBL/GenBank/DDBJ databases">
        <title>Mesorhizobium carbonis sp. nov., isolated from coal mine water.</title>
        <authorList>
            <person name="Xin W."/>
            <person name="Xu Z."/>
            <person name="Xiang F."/>
            <person name="Zhang J."/>
            <person name="Xi L."/>
            <person name="Liu J."/>
        </authorList>
    </citation>
    <scope>NUCLEOTIDE SEQUENCE [LARGE SCALE GENOMIC DNA]</scope>
    <source>
        <strain evidence="2 3">B2.3</strain>
    </source>
</reference>
<keyword evidence="1" id="KW-0472">Membrane</keyword>
<evidence type="ECO:0000256" key="1">
    <source>
        <dbReference type="SAM" id="Phobius"/>
    </source>
</evidence>
<dbReference type="OrthoDB" id="9804637at2"/>